<organism evidence="1 2">
    <name type="scientific">Araneus ventricosus</name>
    <name type="common">Orbweaver spider</name>
    <name type="synonym">Epeira ventricosa</name>
    <dbReference type="NCBI Taxonomy" id="182803"/>
    <lineage>
        <taxon>Eukaryota</taxon>
        <taxon>Metazoa</taxon>
        <taxon>Ecdysozoa</taxon>
        <taxon>Arthropoda</taxon>
        <taxon>Chelicerata</taxon>
        <taxon>Arachnida</taxon>
        <taxon>Araneae</taxon>
        <taxon>Araneomorphae</taxon>
        <taxon>Entelegynae</taxon>
        <taxon>Araneoidea</taxon>
        <taxon>Araneidae</taxon>
        <taxon>Araneus</taxon>
    </lineage>
</organism>
<evidence type="ECO:0000313" key="2">
    <source>
        <dbReference type="Proteomes" id="UP000499080"/>
    </source>
</evidence>
<dbReference type="Proteomes" id="UP000499080">
    <property type="component" value="Unassembled WGS sequence"/>
</dbReference>
<keyword evidence="2" id="KW-1185">Reference proteome</keyword>
<reference evidence="1 2" key="1">
    <citation type="journal article" date="2019" name="Sci. Rep.">
        <title>Orb-weaving spider Araneus ventricosus genome elucidates the spidroin gene catalogue.</title>
        <authorList>
            <person name="Kono N."/>
            <person name="Nakamura H."/>
            <person name="Ohtoshi R."/>
            <person name="Moran D.A.P."/>
            <person name="Shinohara A."/>
            <person name="Yoshida Y."/>
            <person name="Fujiwara M."/>
            <person name="Mori M."/>
            <person name="Tomita M."/>
            <person name="Arakawa K."/>
        </authorList>
    </citation>
    <scope>NUCLEOTIDE SEQUENCE [LARGE SCALE GENOMIC DNA]</scope>
</reference>
<evidence type="ECO:0000313" key="1">
    <source>
        <dbReference type="EMBL" id="GBM31927.1"/>
    </source>
</evidence>
<protein>
    <submittedName>
        <fullName evidence="1">Uncharacterized protein</fullName>
    </submittedName>
</protein>
<name>A0A4Y2ETS0_ARAVE</name>
<sequence>MSAPTWHEFKFLRNTFPEIPISDGWKFPTLKSDDVIWNIVLAYLNSFPVSNKNELTQRMKYLTGFQKVNEHIEHSIEICNPFLHRSACFCDKELSELVTAFKERVEDYIKSDERLFHTPAKNFKYLEASSKLLSCNIVLISFPFQNKILVNVFPVQTFPHRRSIYPKHILILDELIFTSKNETPLEKFSFCIPEEIGTQKQRQALAEILKRTRMFVNKEKIIQRVTLLPDVTENFLISILKNDFGHFIPFIFESPYVLSKLADACFETDPRTKDSSGKSAFFHALKTEESQLVSLLYDHAANACLQTDASVRSPDPVIVENLLCLKDYLKLLEKDLESEEISEKSRCLYRDVCRFNEFQIEMCKNVNKIRLRINYYDQTEEYEVMQRKEIIEAILKTYKRYFDYDIEDSAVSINVDDNLPRFREFYKHRDYFDKLDFSSAVMFFDNLFLLKERLKLQNTVYLDVESIFFLFIFCRKYLEQYENQKRFYFVSRWITLQERLSLQRQMCGFKEILENTELSKDNIVDKLPEAAVRTLTNLPQIYGQFLIFRLQHYLNAATELTVKDLKSILVIERCLQVMGECFKESDFNSVQRILILGLPSDFIRTLKQIRNHLAHIKLHELPYRNILEQDTELFMGIQDDLSELKKLLQPIYSIHKYQLDLFLLLHSIKSICKARRRRISEVHENQLKAILPSLEMEENHLVLPTSSRQTEWKQYFDDMRTSLKEKINDLNYKGNILNRNTTSLYKFIIQNMISAVRDVLRNSKASDAEKDIEEMDSHLWCLENVLTYMTKDGKLAEYRRSLLLMLKDRKSLFTELKEKTRNIKDGSNSNIDGSPIRDDTIIGKHLSSGPGDNRQGTVNPIDAYTFQHGVLFNMEPGTSIYLNENEENRSMPESVESSERSQLQSEISESKFKNGVLENECHGSILQETIGPKESKEYADFSEDTKSPEEEYPIEGNDSKFSETISMTSHNDWLLDNVFNIYHDYPVNSEEEGPVKLMEFVRNRSESSKFNNFIDKITKILDDYEKIADAIFQKIPARKNIDFRFKNIEKYCLILKGWKFLNKKEKEIVIQSVPKQFQNVPELKRNVKALLKQGTNFTEEIKTELFKLNMRNKEMKEIAENLKFGLIDDADSIVDSTRDYFLDLKEMMESKKIDRREYELLSEKLELSDDAKNILLKLVPGQNKKVPGNQFEFLRKRIKMLKNILIEENNAIQQLWERATTPRRKMHVKEKIIQLYLKDSEIQASVETLLFDCMNTLSSKDLIKLWKKTTNLFNGINLRNVLAHGHPLLESLGRLLDPYDLPSELVDRMLKLIADEYAMDCMQQILEQSGTDFSGFMTIMNDEEGGQFKNLRKQILECDHWKEYAWLIPLHKVRKV</sequence>
<accession>A0A4Y2ETS0</accession>
<dbReference type="EMBL" id="BGPR01000694">
    <property type="protein sequence ID" value="GBM31927.1"/>
    <property type="molecule type" value="Genomic_DNA"/>
</dbReference>
<dbReference type="OrthoDB" id="6429498at2759"/>
<gene>
    <name evidence="1" type="ORF">AVEN_74231_1</name>
</gene>
<comment type="caution">
    <text evidence="1">The sequence shown here is derived from an EMBL/GenBank/DDBJ whole genome shotgun (WGS) entry which is preliminary data.</text>
</comment>
<proteinExistence type="predicted"/>